<feature type="transmembrane region" description="Helical" evidence="7">
    <location>
        <begin position="123"/>
        <end position="144"/>
    </location>
</feature>
<gene>
    <name evidence="9" type="ORF">M430DRAFT_108213</name>
</gene>
<dbReference type="RefSeq" id="XP_024718155.1">
    <property type="nucleotide sequence ID" value="XM_024861196.1"/>
</dbReference>
<feature type="transmembrane region" description="Helical" evidence="7">
    <location>
        <begin position="87"/>
        <end position="111"/>
    </location>
</feature>
<dbReference type="PANTHER" id="PTHR33048:SF93">
    <property type="entry name" value="INTEGRAL MEMBRANE PROTEIN"/>
    <property type="match status" value="1"/>
</dbReference>
<evidence type="ECO:0000256" key="5">
    <source>
        <dbReference type="ARBA" id="ARBA00038359"/>
    </source>
</evidence>
<evidence type="ECO:0000256" key="4">
    <source>
        <dbReference type="ARBA" id="ARBA00023136"/>
    </source>
</evidence>
<keyword evidence="3 7" id="KW-1133">Transmembrane helix</keyword>
<evidence type="ECO:0000256" key="3">
    <source>
        <dbReference type="ARBA" id="ARBA00022989"/>
    </source>
</evidence>
<feature type="transmembrane region" description="Helical" evidence="7">
    <location>
        <begin position="12"/>
        <end position="32"/>
    </location>
</feature>
<keyword evidence="10" id="KW-1185">Reference proteome</keyword>
<evidence type="ECO:0000313" key="9">
    <source>
        <dbReference type="EMBL" id="PSS10976.1"/>
    </source>
</evidence>
<reference evidence="9 10" key="1">
    <citation type="journal article" date="2018" name="New Phytol.">
        <title>Comparative genomics and transcriptomics depict ericoid mycorrhizal fungi as versatile saprotrophs and plant mutualists.</title>
        <authorList>
            <person name="Martino E."/>
            <person name="Morin E."/>
            <person name="Grelet G.A."/>
            <person name="Kuo A."/>
            <person name="Kohler A."/>
            <person name="Daghino S."/>
            <person name="Barry K.W."/>
            <person name="Cichocki N."/>
            <person name="Clum A."/>
            <person name="Dockter R.B."/>
            <person name="Hainaut M."/>
            <person name="Kuo R.C."/>
            <person name="LaButti K."/>
            <person name="Lindahl B.D."/>
            <person name="Lindquist E.A."/>
            <person name="Lipzen A."/>
            <person name="Khouja H.R."/>
            <person name="Magnuson J."/>
            <person name="Murat C."/>
            <person name="Ohm R.A."/>
            <person name="Singer S.W."/>
            <person name="Spatafora J.W."/>
            <person name="Wang M."/>
            <person name="Veneault-Fourrey C."/>
            <person name="Henrissat B."/>
            <person name="Grigoriev I.V."/>
            <person name="Martin F.M."/>
            <person name="Perotto S."/>
        </authorList>
    </citation>
    <scope>NUCLEOTIDE SEQUENCE [LARGE SCALE GENOMIC DNA]</scope>
    <source>
        <strain evidence="9 10">ATCC 22711</strain>
    </source>
</reference>
<feature type="transmembrane region" description="Helical" evidence="7">
    <location>
        <begin position="201"/>
        <end position="222"/>
    </location>
</feature>
<dbReference type="AlphaFoldDB" id="A0A2T3AU14"/>
<dbReference type="GO" id="GO:0016020">
    <property type="term" value="C:membrane"/>
    <property type="evidence" value="ECO:0007669"/>
    <property type="project" value="UniProtKB-SubCell"/>
</dbReference>
<evidence type="ECO:0000313" key="10">
    <source>
        <dbReference type="Proteomes" id="UP000241818"/>
    </source>
</evidence>
<feature type="transmembrane region" description="Helical" evidence="7">
    <location>
        <begin position="44"/>
        <end position="67"/>
    </location>
</feature>
<feature type="transmembrane region" description="Helical" evidence="7">
    <location>
        <begin position="169"/>
        <end position="189"/>
    </location>
</feature>
<sequence length="367" mass="41128">MTKLSGREPLVIWSMWMMTFVTFIFVCLRLYTRAIMVRSVGWDDYLINFCWFMNMVFSIMSTIAATHGMGKHQNQLNLESTIQTLKYVTIAQTVGIIVAGAVKVVLGIFLLRIVIQRWHRIALLIPMAIVTILCTITVTCLWLQKTPVESIYNPTIQGTVHLNQTTLSLVYSSILIVSDFFYALFPWIFMWKIQMGKKEKTLILCGLSLGIIAGVCGIVRTIKLTQLASEDFSFDPIIWTAGEFCVTLTCNSVLVLYPLYKRIFLHGADGSGYQNQLGDGPYGENGSHHMDWIPSAGGSDNNKNLANSYYLGKPDKFRVVTTTTTVTRPPGNTSEDSILGSVKAGENNGIRRTQEVRVDYGEDSSER</sequence>
<feature type="region of interest" description="Disordered" evidence="6">
    <location>
        <begin position="325"/>
        <end position="367"/>
    </location>
</feature>
<comment type="subcellular location">
    <subcellularLocation>
        <location evidence="1">Membrane</location>
        <topology evidence="1">Multi-pass membrane protein</topology>
    </subcellularLocation>
</comment>
<dbReference type="GeneID" id="36569277"/>
<keyword evidence="4 7" id="KW-0472">Membrane</keyword>
<dbReference type="Pfam" id="PF20684">
    <property type="entry name" value="Fung_rhodopsin"/>
    <property type="match status" value="1"/>
</dbReference>
<dbReference type="PANTHER" id="PTHR33048">
    <property type="entry name" value="PTH11-LIKE INTEGRAL MEMBRANE PROTEIN (AFU_ORTHOLOGUE AFUA_5G11245)"/>
    <property type="match status" value="1"/>
</dbReference>
<feature type="compositionally biased region" description="Basic and acidic residues" evidence="6">
    <location>
        <begin position="352"/>
        <end position="367"/>
    </location>
</feature>
<organism evidence="9 10">
    <name type="scientific">Amorphotheca resinae ATCC 22711</name>
    <dbReference type="NCBI Taxonomy" id="857342"/>
    <lineage>
        <taxon>Eukaryota</taxon>
        <taxon>Fungi</taxon>
        <taxon>Dikarya</taxon>
        <taxon>Ascomycota</taxon>
        <taxon>Pezizomycotina</taxon>
        <taxon>Leotiomycetes</taxon>
        <taxon>Helotiales</taxon>
        <taxon>Amorphothecaceae</taxon>
        <taxon>Amorphotheca</taxon>
    </lineage>
</organism>
<proteinExistence type="inferred from homology"/>
<dbReference type="Proteomes" id="UP000241818">
    <property type="component" value="Unassembled WGS sequence"/>
</dbReference>
<feature type="domain" description="Rhodopsin" evidence="8">
    <location>
        <begin position="28"/>
        <end position="262"/>
    </location>
</feature>
<evidence type="ECO:0000256" key="1">
    <source>
        <dbReference type="ARBA" id="ARBA00004141"/>
    </source>
</evidence>
<evidence type="ECO:0000256" key="7">
    <source>
        <dbReference type="SAM" id="Phobius"/>
    </source>
</evidence>
<protein>
    <recommendedName>
        <fullName evidence="8">Rhodopsin domain-containing protein</fullName>
    </recommendedName>
</protein>
<comment type="similarity">
    <text evidence="5">Belongs to the SAT4 family.</text>
</comment>
<keyword evidence="2 7" id="KW-0812">Transmembrane</keyword>
<dbReference type="EMBL" id="KZ679016">
    <property type="protein sequence ID" value="PSS10976.1"/>
    <property type="molecule type" value="Genomic_DNA"/>
</dbReference>
<evidence type="ECO:0000256" key="6">
    <source>
        <dbReference type="SAM" id="MobiDB-lite"/>
    </source>
</evidence>
<accession>A0A2T3AU14</accession>
<name>A0A2T3AU14_AMORE</name>
<feature type="transmembrane region" description="Helical" evidence="7">
    <location>
        <begin position="237"/>
        <end position="257"/>
    </location>
</feature>
<evidence type="ECO:0000256" key="2">
    <source>
        <dbReference type="ARBA" id="ARBA00022692"/>
    </source>
</evidence>
<dbReference type="InterPro" id="IPR049326">
    <property type="entry name" value="Rhodopsin_dom_fungi"/>
</dbReference>
<dbReference type="OrthoDB" id="5417844at2759"/>
<evidence type="ECO:0000259" key="8">
    <source>
        <dbReference type="Pfam" id="PF20684"/>
    </source>
</evidence>
<dbReference type="InterPro" id="IPR052337">
    <property type="entry name" value="SAT4-like"/>
</dbReference>
<dbReference type="InParanoid" id="A0A2T3AU14"/>